<feature type="compositionally biased region" description="Polar residues" evidence="10">
    <location>
        <begin position="22"/>
        <end position="44"/>
    </location>
</feature>
<feature type="repeat" description="NHL" evidence="9">
    <location>
        <begin position="504"/>
        <end position="547"/>
    </location>
</feature>
<dbReference type="InterPro" id="IPR000922">
    <property type="entry name" value="Lectin_gal-bd_dom"/>
</dbReference>
<dbReference type="PANTHER" id="PTHR45713">
    <property type="entry name" value="FTP DOMAIN-CONTAINING PROTEIN"/>
    <property type="match status" value="1"/>
</dbReference>
<evidence type="ECO:0000256" key="4">
    <source>
        <dbReference type="ARBA" id="ARBA00022723"/>
    </source>
</evidence>
<dbReference type="EMBL" id="GG666567">
    <property type="protein sequence ID" value="EEN54133.1"/>
    <property type="molecule type" value="Genomic_DNA"/>
</dbReference>
<evidence type="ECO:0000256" key="11">
    <source>
        <dbReference type="SAM" id="Phobius"/>
    </source>
</evidence>
<gene>
    <name evidence="14" type="ORF">BRAFLDRAFT_85661</name>
</gene>
<dbReference type="PROSITE" id="PS50228">
    <property type="entry name" value="SUEL_LECTIN"/>
    <property type="match status" value="1"/>
</dbReference>
<dbReference type="InterPro" id="IPR001258">
    <property type="entry name" value="NHL_repeat"/>
</dbReference>
<evidence type="ECO:0000256" key="7">
    <source>
        <dbReference type="ARBA" id="ARBA00022837"/>
    </source>
</evidence>
<dbReference type="GO" id="GO:0046872">
    <property type="term" value="F:metal ion binding"/>
    <property type="evidence" value="ECO:0007669"/>
    <property type="project" value="UniProtKB-KW"/>
</dbReference>
<organism>
    <name type="scientific">Branchiostoma floridae</name>
    <name type="common">Florida lancelet</name>
    <name type="synonym">Amphioxus</name>
    <dbReference type="NCBI Taxonomy" id="7739"/>
    <lineage>
        <taxon>Eukaryota</taxon>
        <taxon>Metazoa</taxon>
        <taxon>Chordata</taxon>
        <taxon>Cephalochordata</taxon>
        <taxon>Leptocardii</taxon>
        <taxon>Amphioxiformes</taxon>
        <taxon>Branchiostomatidae</taxon>
        <taxon>Branchiostoma</taxon>
    </lineage>
</organism>
<evidence type="ECO:0000256" key="2">
    <source>
        <dbReference type="ARBA" id="ARBA00010147"/>
    </source>
</evidence>
<keyword evidence="5" id="KW-0430">Lectin</keyword>
<comment type="function">
    <text evidence="1">Acts as a defensive agent. Recognizes blood group fucosylated oligosaccharides including A, B, H and Lewis B-type antigens. Does not recognize Lewis A antigen and has low affinity for monovalent haptens.</text>
</comment>
<dbReference type="SUPFAM" id="SSF49785">
    <property type="entry name" value="Galactose-binding domain-like"/>
    <property type="match status" value="1"/>
</dbReference>
<keyword evidence="11" id="KW-0472">Membrane</keyword>
<evidence type="ECO:0000256" key="6">
    <source>
        <dbReference type="ARBA" id="ARBA00022737"/>
    </source>
</evidence>
<feature type="domain" description="SUEL-type lectin" evidence="13">
    <location>
        <begin position="623"/>
        <end position="705"/>
    </location>
</feature>
<comment type="similarity">
    <text evidence="2">Belongs to the fucolectin family.</text>
</comment>
<evidence type="ECO:0000256" key="3">
    <source>
        <dbReference type="ARBA" id="ARBA00011233"/>
    </source>
</evidence>
<feature type="region of interest" description="Disordered" evidence="10">
    <location>
        <begin position="293"/>
        <end position="312"/>
    </location>
</feature>
<evidence type="ECO:0008006" key="15">
    <source>
        <dbReference type="Google" id="ProtNLM"/>
    </source>
</evidence>
<feature type="repeat" description="NHL" evidence="9">
    <location>
        <begin position="318"/>
        <end position="361"/>
    </location>
</feature>
<keyword evidence="11" id="KW-1133">Transmembrane helix</keyword>
<keyword evidence="11" id="KW-0812">Transmembrane</keyword>
<evidence type="ECO:0000313" key="14">
    <source>
        <dbReference type="EMBL" id="EEN54133.1"/>
    </source>
</evidence>
<dbReference type="GO" id="GO:0010185">
    <property type="term" value="P:regulation of cellular defense response"/>
    <property type="evidence" value="ECO:0007669"/>
    <property type="project" value="UniProtKB-ARBA"/>
</dbReference>
<dbReference type="AlphaFoldDB" id="C3Z074"/>
<feature type="transmembrane region" description="Helical" evidence="11">
    <location>
        <begin position="242"/>
        <end position="265"/>
    </location>
</feature>
<dbReference type="Pfam" id="PF02140">
    <property type="entry name" value="SUEL_Lectin"/>
    <property type="match status" value="1"/>
</dbReference>
<name>C3Z074_BRAFL</name>
<accession>C3Z074</accession>
<dbReference type="Pfam" id="PF22633">
    <property type="entry name" value="F5_F8_type_C_2"/>
    <property type="match status" value="1"/>
</dbReference>
<comment type="subunit">
    <text evidence="3">Homotrimer.</text>
</comment>
<dbReference type="Pfam" id="PF01436">
    <property type="entry name" value="NHL"/>
    <property type="match status" value="2"/>
</dbReference>
<keyword evidence="6" id="KW-0677">Repeat</keyword>
<feature type="region of interest" description="Disordered" evidence="10">
    <location>
        <begin position="132"/>
        <end position="158"/>
    </location>
</feature>
<feature type="compositionally biased region" description="Low complexity" evidence="10">
    <location>
        <begin position="197"/>
        <end position="214"/>
    </location>
</feature>
<evidence type="ECO:0000256" key="1">
    <source>
        <dbReference type="ARBA" id="ARBA00002219"/>
    </source>
</evidence>
<dbReference type="SMART" id="SM00607">
    <property type="entry name" value="FTP"/>
    <property type="match status" value="1"/>
</dbReference>
<feature type="region of interest" description="Disordered" evidence="10">
    <location>
        <begin position="1"/>
        <end position="52"/>
    </location>
</feature>
<dbReference type="Gene3D" id="2.60.120.260">
    <property type="entry name" value="Galactose-binding domain-like"/>
    <property type="match status" value="1"/>
</dbReference>
<feature type="compositionally biased region" description="Polar residues" evidence="10">
    <location>
        <begin position="1"/>
        <end position="11"/>
    </location>
</feature>
<evidence type="ECO:0000256" key="5">
    <source>
        <dbReference type="ARBA" id="ARBA00022734"/>
    </source>
</evidence>
<evidence type="ECO:0000259" key="12">
    <source>
        <dbReference type="PROSITE" id="PS50022"/>
    </source>
</evidence>
<keyword evidence="4" id="KW-0479">Metal-binding</keyword>
<dbReference type="InterPro" id="IPR008979">
    <property type="entry name" value="Galactose-bd-like_sf"/>
</dbReference>
<dbReference type="Gene3D" id="2.120.10.30">
    <property type="entry name" value="TolB, C-terminal domain"/>
    <property type="match status" value="1"/>
</dbReference>
<dbReference type="InParanoid" id="C3Z074"/>
<reference evidence="14" key="1">
    <citation type="journal article" date="2008" name="Nature">
        <title>The amphioxus genome and the evolution of the chordate karyotype.</title>
        <authorList>
            <consortium name="US DOE Joint Genome Institute (JGI-PGF)"/>
            <person name="Putnam N.H."/>
            <person name="Butts T."/>
            <person name="Ferrier D.E.K."/>
            <person name="Furlong R.F."/>
            <person name="Hellsten U."/>
            <person name="Kawashima T."/>
            <person name="Robinson-Rechavi M."/>
            <person name="Shoguchi E."/>
            <person name="Terry A."/>
            <person name="Yu J.-K."/>
            <person name="Benito-Gutierrez E.L."/>
            <person name="Dubchak I."/>
            <person name="Garcia-Fernandez J."/>
            <person name="Gibson-Brown J.J."/>
            <person name="Grigoriev I.V."/>
            <person name="Horton A.C."/>
            <person name="de Jong P.J."/>
            <person name="Jurka J."/>
            <person name="Kapitonov V.V."/>
            <person name="Kohara Y."/>
            <person name="Kuroki Y."/>
            <person name="Lindquist E."/>
            <person name="Lucas S."/>
            <person name="Osoegawa K."/>
            <person name="Pennacchio L.A."/>
            <person name="Salamov A.A."/>
            <person name="Satou Y."/>
            <person name="Sauka-Spengler T."/>
            <person name="Schmutz J."/>
            <person name="Shin-I T."/>
            <person name="Toyoda A."/>
            <person name="Bronner-Fraser M."/>
            <person name="Fujiyama A."/>
            <person name="Holland L.Z."/>
            <person name="Holland P.W.H."/>
            <person name="Satoh N."/>
            <person name="Rokhsar D.S."/>
        </authorList>
    </citation>
    <scope>NUCLEOTIDE SEQUENCE [LARGE SCALE GENOMIC DNA]</scope>
    <source>
        <strain evidence="14">S238N-H82</strain>
        <tissue evidence="14">Testes</tissue>
    </source>
</reference>
<keyword evidence="8" id="KW-1015">Disulfide bond</keyword>
<protein>
    <recommendedName>
        <fullName evidence="15">SUEL-type lectin domain-containing protein</fullName>
    </recommendedName>
</protein>
<dbReference type="GO" id="GO:0001868">
    <property type="term" value="P:regulation of complement activation, lectin pathway"/>
    <property type="evidence" value="ECO:0007669"/>
    <property type="project" value="UniProtKB-ARBA"/>
</dbReference>
<evidence type="ECO:0000256" key="8">
    <source>
        <dbReference type="ARBA" id="ARBA00023157"/>
    </source>
</evidence>
<dbReference type="CDD" id="cd22827">
    <property type="entry name" value="Gal_Rha_Lectin_SUL-I-like"/>
    <property type="match status" value="1"/>
</dbReference>
<evidence type="ECO:0000259" key="13">
    <source>
        <dbReference type="PROSITE" id="PS50228"/>
    </source>
</evidence>
<feature type="region of interest" description="Disordered" evidence="10">
    <location>
        <begin position="180"/>
        <end position="232"/>
    </location>
</feature>
<dbReference type="PROSITE" id="PS51125">
    <property type="entry name" value="NHL"/>
    <property type="match status" value="2"/>
</dbReference>
<evidence type="ECO:0000256" key="10">
    <source>
        <dbReference type="SAM" id="MobiDB-lite"/>
    </source>
</evidence>
<dbReference type="InterPro" id="IPR011042">
    <property type="entry name" value="6-blade_b-propeller_TolB-like"/>
</dbReference>
<dbReference type="eggNOG" id="KOG4729">
    <property type="taxonomic scope" value="Eukaryota"/>
</dbReference>
<dbReference type="GO" id="GO:0042806">
    <property type="term" value="F:fucose binding"/>
    <property type="evidence" value="ECO:0007669"/>
    <property type="project" value="UniProtKB-ARBA"/>
</dbReference>
<feature type="compositionally biased region" description="Basic and acidic residues" evidence="10">
    <location>
        <begin position="132"/>
        <end position="141"/>
    </location>
</feature>
<evidence type="ECO:0000256" key="9">
    <source>
        <dbReference type="PROSITE-ProRule" id="PRU00504"/>
    </source>
</evidence>
<feature type="compositionally biased region" description="Polar residues" evidence="10">
    <location>
        <begin position="147"/>
        <end position="156"/>
    </location>
</feature>
<sequence length="937" mass="102181">MAAGNTSTHTGTRMPLQKPMAASNSVSDVLGNPSSHGANSSDSLPNALPPNPMYAPNVHHPAPCECTRQRVCLAVTTATILMLCIVAGFFLWSFLSTSQPAPYAVRYQEDHESALGPVDSDVIQPYAVKYQEHESENDHPLPRTGVADQNGQTASVASDDVDIEPYAVAYMDQDDMAAGGTHTETRMQKPTAASSHNNDVSANPSSDDSNPSDVVSEERQRVPNALQPNQHPSTFECTRHRVFSAVTAVTVLVLCIVGGVFLWVFGSINPPALTTTVATTFTSGPTGAECCSSVPTPPAVSNSSQRKENHDRYRKMQKITFGGRGKEPGKFRENNGVAVSADNEVFVTDLSNNRVQVFNMNGTYLRLFPTVVPGESGRIYPFSVAIDVKPGYLWVVGGKVIFSADAHVVQYRRDGLPIKKFDVRFLNQIPQPRIAIDARNNKVIVGEGQTIMMFQPNVFLVRSFKALGKERSVGIHGVMSDNDGNILLTDYVSVQVYSHSGNKIFTFGSFGHQEGRLIFPKDICITPMGHIIVANSGNNRVDMFTSHGEFVRTVANITNPWGLTMGLDGHPRTINMANWTYSKAFVLLYFAVMWPSPNVYGLTKQEAAQLQTTAYACGESGTLQLSCVEGKTLLILDANYGRTSTDHACPCSTCRADCRAVNSLSVVRSACQGKRQCAVRAAYSVFGEDPCWGVQKYLEASYRCITESNVAFGKPATASSHPSHWGPEKAVDGFRGTAVSWYNQCLHTNQVYQPWWKVDLGAGDPYTVNRVSVLNRGDCCGDRLRNFQVRVGPNENFAQNDQCGETYTARPANGATIVVYCDQPMSGRYVSIQVMGRSENLQICEVEVFAETAADGILPEGPKMWRDDGRCGQHYPAENGQPAECDPYGVIPCCSTAAWCGNTGSRSEDRNCAPQLKVEPMTELSSMEFNGETQLLV</sequence>
<dbReference type="Gene3D" id="2.60.120.740">
    <property type="match status" value="1"/>
</dbReference>
<dbReference type="InterPro" id="IPR051941">
    <property type="entry name" value="BG_Antigen-Binding_Lectin"/>
</dbReference>
<dbReference type="PROSITE" id="PS50022">
    <property type="entry name" value="FA58C_3"/>
    <property type="match status" value="1"/>
</dbReference>
<dbReference type="InterPro" id="IPR006585">
    <property type="entry name" value="FTP1"/>
</dbReference>
<dbReference type="PANTHER" id="PTHR45713:SF15">
    <property type="entry name" value="F5_8 TYPE C DOMAIN-CONTAINING PROTEIN"/>
    <property type="match status" value="1"/>
</dbReference>
<dbReference type="InterPro" id="IPR000421">
    <property type="entry name" value="FA58C"/>
</dbReference>
<dbReference type="eggNOG" id="KOG2177">
    <property type="taxonomic scope" value="Eukaryota"/>
</dbReference>
<feature type="domain" description="F5/8 type C" evidence="12">
    <location>
        <begin position="698"/>
        <end position="851"/>
    </location>
</feature>
<feature type="transmembrane region" description="Helical" evidence="11">
    <location>
        <begin position="73"/>
        <end position="95"/>
    </location>
</feature>
<dbReference type="SUPFAM" id="SSF63829">
    <property type="entry name" value="Calcium-dependent phosphotriesterase"/>
    <property type="match status" value="1"/>
</dbReference>
<dbReference type="InterPro" id="IPR043159">
    <property type="entry name" value="Lectin_gal-bd_sf"/>
</dbReference>
<keyword evidence="7" id="KW-0106">Calcium</keyword>
<proteinExistence type="inferred from homology"/>